<organism evidence="1 2">
    <name type="scientific">Streptomyces citrinus</name>
    <dbReference type="NCBI Taxonomy" id="3118173"/>
    <lineage>
        <taxon>Bacteria</taxon>
        <taxon>Bacillati</taxon>
        <taxon>Actinomycetota</taxon>
        <taxon>Actinomycetes</taxon>
        <taxon>Kitasatosporales</taxon>
        <taxon>Streptomycetaceae</taxon>
        <taxon>Streptomyces</taxon>
    </lineage>
</organism>
<dbReference type="EMBL" id="CP146022">
    <property type="protein sequence ID" value="WWQ62241.1"/>
    <property type="molecule type" value="Genomic_DNA"/>
</dbReference>
<evidence type="ECO:0000313" key="1">
    <source>
        <dbReference type="EMBL" id="WWQ62241.1"/>
    </source>
</evidence>
<evidence type="ECO:0000313" key="2">
    <source>
        <dbReference type="Proteomes" id="UP001432251"/>
    </source>
</evidence>
<gene>
    <name evidence="1" type="ORF">V2W30_01890</name>
</gene>
<proteinExistence type="predicted"/>
<dbReference type="Proteomes" id="UP001432251">
    <property type="component" value="Chromosome"/>
</dbReference>
<name>A0ACD5A4V9_9ACTN</name>
<sequence>MGARRHLIGGGWRSADVFTGFLRDAGTHARIGCVVLDEGDGEVDKEFARYARRLTEAAPCVPVALPVPIGSRFDPSVLDAVDAVLVCGGLTPAYQQALAPRADELVDLIGRRDLPYAGFSAGAALAARTALVGGWLDGGVPVCPPDSAEDLEDVTVAPGLGLVPFTVDVHAAQWGTLPRLIAAVARGDVREGVALDEDTLITYEPGAAPWSAALDVRTSCAAGTMVWSCAPVPRARTSSSAPKGQHG</sequence>
<accession>A0ACD5A4V9</accession>
<keyword evidence="2" id="KW-1185">Reference proteome</keyword>
<protein>
    <submittedName>
        <fullName evidence="1">Uncharacterized protein</fullName>
    </submittedName>
</protein>
<reference evidence="1" key="1">
    <citation type="journal article" date="2025" name="Int. J. Syst. Evol. Microbiol.">
        <title>Streptomyces citrinus sp. nov., with yellow diffusible pigment.</title>
        <authorList>
            <person name="He Y."/>
            <person name="Yang E."/>
            <person name="Xu J."/>
            <person name="Sun Y."/>
            <person name="Sun L."/>
        </authorList>
    </citation>
    <scope>NUCLEOTIDE SEQUENCE</scope>
    <source>
        <strain evidence="1">Q6</strain>
    </source>
</reference>